<evidence type="ECO:0000256" key="4">
    <source>
        <dbReference type="ARBA" id="ARBA00022692"/>
    </source>
</evidence>
<dbReference type="InterPro" id="IPR023299">
    <property type="entry name" value="ATPase_P-typ_cyto_dom_N"/>
</dbReference>
<evidence type="ECO:0000256" key="8">
    <source>
        <dbReference type="ARBA" id="ARBA00022842"/>
    </source>
</evidence>
<evidence type="ECO:0000256" key="5">
    <source>
        <dbReference type="ARBA" id="ARBA00022723"/>
    </source>
</evidence>
<dbReference type="GO" id="GO:0000139">
    <property type="term" value="C:Golgi membrane"/>
    <property type="evidence" value="ECO:0007669"/>
    <property type="project" value="GOC"/>
</dbReference>
<dbReference type="SUPFAM" id="SSF81660">
    <property type="entry name" value="Metal cation-transporting ATPase, ATP-binding domain N"/>
    <property type="match status" value="1"/>
</dbReference>
<dbReference type="GO" id="GO:0005886">
    <property type="term" value="C:plasma membrane"/>
    <property type="evidence" value="ECO:0007669"/>
    <property type="project" value="TreeGrafter"/>
</dbReference>
<dbReference type="InterPro" id="IPR023214">
    <property type="entry name" value="HAD_sf"/>
</dbReference>
<comment type="caution">
    <text evidence="14">The sequence shown here is derived from an EMBL/GenBank/DDBJ whole genome shotgun (WGS) entry which is preliminary data.</text>
</comment>
<dbReference type="PANTHER" id="PTHR24092:SF170">
    <property type="entry name" value="PHOSPHOLIPID-TRANSPORTING ATPASE"/>
    <property type="match status" value="1"/>
</dbReference>
<dbReference type="GO" id="GO:0140326">
    <property type="term" value="F:ATPase-coupled intramembrane lipid transporter activity"/>
    <property type="evidence" value="ECO:0007669"/>
    <property type="project" value="UniProtKB-EC"/>
</dbReference>
<organism evidence="14">
    <name type="scientific">Brassica cretica</name>
    <name type="common">Mustard</name>
    <dbReference type="NCBI Taxonomy" id="69181"/>
    <lineage>
        <taxon>Eukaryota</taxon>
        <taxon>Viridiplantae</taxon>
        <taxon>Streptophyta</taxon>
        <taxon>Embryophyta</taxon>
        <taxon>Tracheophyta</taxon>
        <taxon>Spermatophyta</taxon>
        <taxon>Magnoliopsida</taxon>
        <taxon>eudicotyledons</taxon>
        <taxon>Gunneridae</taxon>
        <taxon>Pentapetalae</taxon>
        <taxon>rosids</taxon>
        <taxon>malvids</taxon>
        <taxon>Brassicales</taxon>
        <taxon>Brassicaceae</taxon>
        <taxon>Brassiceae</taxon>
        <taxon>Brassica</taxon>
    </lineage>
</organism>
<dbReference type="Pfam" id="PF13246">
    <property type="entry name" value="Cation_ATPase"/>
    <property type="match status" value="1"/>
</dbReference>
<dbReference type="GO" id="GO:0048194">
    <property type="term" value="P:Golgi vesicle budding"/>
    <property type="evidence" value="ECO:0007669"/>
    <property type="project" value="TreeGrafter"/>
</dbReference>
<dbReference type="GO" id="GO:0046872">
    <property type="term" value="F:metal ion binding"/>
    <property type="evidence" value="ECO:0007669"/>
    <property type="project" value="UniProtKB-KW"/>
</dbReference>
<evidence type="ECO:0000256" key="12">
    <source>
        <dbReference type="ARBA" id="ARBA00034036"/>
    </source>
</evidence>
<keyword evidence="13" id="KW-0175">Coiled coil</keyword>
<dbReference type="PANTHER" id="PTHR24092">
    <property type="entry name" value="PROBABLE PHOSPHOLIPID-TRANSPORTING ATPASE"/>
    <property type="match status" value="1"/>
</dbReference>
<dbReference type="EC" id="7.6.2.1" evidence="3"/>
<keyword evidence="8" id="KW-0460">Magnesium</keyword>
<evidence type="ECO:0000256" key="9">
    <source>
        <dbReference type="ARBA" id="ARBA00022967"/>
    </source>
</evidence>
<sequence>MKFLTMKRRATLMRTPTTVYVRESHTEQMGKIQDMSYDILNVLEFNSTRKRQSVVCRFPDGRLVLYCKGADTVIFERLADAMDDVRKVTREHLEHFGSSGLRTLCLAYKDLNPEAYDSWNEKFVQAKSALRDREKKLDEVAELIEKDLILIGSTAIEDKLQEGVPNCIETLSRAGIKIWVLTGDKMETAINIAYACNLINNDMKQFIISSETDAIREAEERGDQVEIARVIKEEVQKELKKSLEEAQQYLNTVTGPKLALVIDGKCLMYALDPTLRITLLSLSLNCTSVVCCRVSPLQKAQVTSLVRKGAKKITLSIGDDFIYQGVERWFFTYDYQIVQEIHRHESDSNNADQLEIKNELSPEEARSHAISQLPRELSKHTGFAFDSPGYESFFASQLGIYAPQKAWDVARRASMRSRPKAPKKK</sequence>
<evidence type="ECO:0000256" key="11">
    <source>
        <dbReference type="ARBA" id="ARBA00023136"/>
    </source>
</evidence>
<dbReference type="EMBL" id="QGKY02000190">
    <property type="protein sequence ID" value="KAF2589936.1"/>
    <property type="molecule type" value="Genomic_DNA"/>
</dbReference>
<evidence type="ECO:0000313" key="14">
    <source>
        <dbReference type="EMBL" id="KAF2589936.1"/>
    </source>
</evidence>
<evidence type="ECO:0000256" key="2">
    <source>
        <dbReference type="ARBA" id="ARBA00008109"/>
    </source>
</evidence>
<dbReference type="FunFam" id="3.40.1110.10:FF:000029">
    <property type="entry name" value="Phospholipid-transporting ATPase"/>
    <property type="match status" value="1"/>
</dbReference>
<evidence type="ECO:0000256" key="7">
    <source>
        <dbReference type="ARBA" id="ARBA00022840"/>
    </source>
</evidence>
<keyword evidence="7" id="KW-0067">ATP-binding</keyword>
<evidence type="ECO:0000256" key="6">
    <source>
        <dbReference type="ARBA" id="ARBA00022741"/>
    </source>
</evidence>
<keyword evidence="10" id="KW-1133">Transmembrane helix</keyword>
<name>A0A8S9K971_BRACR</name>
<keyword evidence="4" id="KW-0812">Transmembrane</keyword>
<evidence type="ECO:0000256" key="3">
    <source>
        <dbReference type="ARBA" id="ARBA00012189"/>
    </source>
</evidence>
<accession>A0A8S9K971</accession>
<evidence type="ECO:0000256" key="13">
    <source>
        <dbReference type="SAM" id="Coils"/>
    </source>
</evidence>
<dbReference type="GO" id="GO:0005524">
    <property type="term" value="F:ATP binding"/>
    <property type="evidence" value="ECO:0007669"/>
    <property type="project" value="UniProtKB-KW"/>
</dbReference>
<dbReference type="Gene3D" id="3.40.50.1000">
    <property type="entry name" value="HAD superfamily/HAD-like"/>
    <property type="match status" value="1"/>
</dbReference>
<keyword evidence="6" id="KW-0547">Nucleotide-binding</keyword>
<comment type="catalytic activity">
    <reaction evidence="12">
        <text>ATP + H2O + phospholipidSide 1 = ADP + phosphate + phospholipidSide 2.</text>
        <dbReference type="EC" id="7.6.2.1"/>
    </reaction>
</comment>
<keyword evidence="11" id="KW-0472">Membrane</keyword>
<comment type="subcellular location">
    <subcellularLocation>
        <location evidence="1">Membrane</location>
        <topology evidence="1">Multi-pass membrane protein</topology>
    </subcellularLocation>
</comment>
<dbReference type="Gene3D" id="3.40.1110.10">
    <property type="entry name" value="Calcium-transporting ATPase, cytoplasmic domain N"/>
    <property type="match status" value="1"/>
</dbReference>
<dbReference type="GO" id="GO:0045332">
    <property type="term" value="P:phospholipid translocation"/>
    <property type="evidence" value="ECO:0007669"/>
    <property type="project" value="TreeGrafter"/>
</dbReference>
<feature type="coiled-coil region" evidence="13">
    <location>
        <begin position="225"/>
        <end position="252"/>
    </location>
</feature>
<dbReference type="SUPFAM" id="SSF56784">
    <property type="entry name" value="HAD-like"/>
    <property type="match status" value="1"/>
</dbReference>
<evidence type="ECO:0000256" key="10">
    <source>
        <dbReference type="ARBA" id="ARBA00022989"/>
    </source>
</evidence>
<gene>
    <name evidence="14" type="ORF">F2Q70_00041906</name>
</gene>
<proteinExistence type="inferred from homology"/>
<dbReference type="AlphaFoldDB" id="A0A8S9K971"/>
<reference evidence="14" key="1">
    <citation type="submission" date="2019-12" db="EMBL/GenBank/DDBJ databases">
        <title>Genome sequencing and annotation of Brassica cretica.</title>
        <authorList>
            <person name="Studholme D.J."/>
            <person name="Sarris P.F."/>
        </authorList>
    </citation>
    <scope>NUCLEOTIDE SEQUENCE</scope>
    <source>
        <strain evidence="14">PFS-102/07</strain>
        <tissue evidence="14">Leaf</tissue>
    </source>
</reference>
<protein>
    <recommendedName>
        <fullName evidence="3">P-type phospholipid transporter</fullName>
        <ecNumber evidence="3">7.6.2.1</ecNumber>
    </recommendedName>
</protein>
<keyword evidence="5" id="KW-0479">Metal-binding</keyword>
<keyword evidence="9" id="KW-1278">Translocase</keyword>
<dbReference type="InterPro" id="IPR036412">
    <property type="entry name" value="HAD-like_sf"/>
</dbReference>
<comment type="similarity">
    <text evidence="2">Belongs to the cation transport ATPase (P-type) (TC 3.A.3) family. Type IV subfamily.</text>
</comment>
<dbReference type="GO" id="GO:0005802">
    <property type="term" value="C:trans-Golgi network"/>
    <property type="evidence" value="ECO:0007669"/>
    <property type="project" value="TreeGrafter"/>
</dbReference>
<dbReference type="FunFam" id="3.40.50.1000:FF:000014">
    <property type="entry name" value="Phospholipid-transporting ATPase"/>
    <property type="match status" value="1"/>
</dbReference>
<evidence type="ECO:0000256" key="1">
    <source>
        <dbReference type="ARBA" id="ARBA00004141"/>
    </source>
</evidence>